<keyword evidence="3" id="KW-1185">Reference proteome</keyword>
<feature type="transmembrane region" description="Helical" evidence="1">
    <location>
        <begin position="500"/>
        <end position="521"/>
    </location>
</feature>
<reference evidence="2 3" key="1">
    <citation type="journal article" date="2023" name="BMC Biol.">
        <title>The compact genome of the sponge Oopsacas minuta (Hexactinellida) is lacking key metazoan core genes.</title>
        <authorList>
            <person name="Santini S."/>
            <person name="Schenkelaars Q."/>
            <person name="Jourda C."/>
            <person name="Duchesne M."/>
            <person name="Belahbib H."/>
            <person name="Rocher C."/>
            <person name="Selva M."/>
            <person name="Riesgo A."/>
            <person name="Vervoort M."/>
            <person name="Leys S.P."/>
            <person name="Kodjabachian L."/>
            <person name="Le Bivic A."/>
            <person name="Borchiellini C."/>
            <person name="Claverie J.M."/>
            <person name="Renard E."/>
        </authorList>
    </citation>
    <scope>NUCLEOTIDE SEQUENCE [LARGE SCALE GENOMIC DNA]</scope>
    <source>
        <strain evidence="2">SPO-2</strain>
    </source>
</reference>
<feature type="transmembrane region" description="Helical" evidence="1">
    <location>
        <begin position="558"/>
        <end position="577"/>
    </location>
</feature>
<keyword evidence="1" id="KW-0812">Transmembrane</keyword>
<dbReference type="EMBL" id="JAKMXF010000222">
    <property type="protein sequence ID" value="KAI6654255.1"/>
    <property type="molecule type" value="Genomic_DNA"/>
</dbReference>
<sequence>MNTPVYKVKSMPMASIDDHSNLKRKGKTLTRLFRINQSYQESHLKAEMKQRLPYQSDPNLLEENDEIKDPSKKIRTWKWPFPRHRIDKELPDHLVKGIRPISISSKLAYFPNMPLREPHFEPSSSHLAGSNVQEIEELVIAFQDDQLVTEIEPISDMRNPLTDSDRCEDHPCPNISPLSTKPKIIRRESSRRIKKSLSSVTRTDSFESESADYSQNQEYTNGDMIPNMNSGSKAKIVIKAWVFFLSLIVDYFYYKTSYYMKCYSMSMFLFATYYVTYTVAYKPSLLIFENLIFSSLIYLSIYFSVLFQENRNISTLIPSTIGVLISIGIFTNVSFMFTGLWLFIWPCIWVMTRNSRYKLFQLLSFINLVLVSFILTSFAISIIDSIYFKQLTISLNQQRCPKNLIPGLISSYMSSFLRIHLCVSGRFILTPYNAIQYYFDKSTAAHTTPTNALYNIFGFVTVFGPIITLFSYSSYKILCRAYSKWVALARIQKPPLLSRIYWIFKIYQFGLILNVMVIFFFNFTRAYYAPFSLAPLFLPMFLVCGYSLEYYMSKKLRYIFWTAWLMFNATLLVYYGTLHEAGVTKSLSTIQHSIIDKIKGSEDCKTSLLPCLTCTSASPCHYHIFYSHTMQPPEHFLLWPHMYRSYNFTLSWENEGNIQVLKSKIGQMKEKCTKSQCSILLVSLAPDNLGEELHLGTPLNTIFPHFGKGTIPQQFDRFMKDIIVPVKGEPQTTFNIIKGFFNYFTSNKMTILGKLNSIIATGRRAFSLRIYQA</sequence>
<evidence type="ECO:0000313" key="3">
    <source>
        <dbReference type="Proteomes" id="UP001165289"/>
    </source>
</evidence>
<feature type="transmembrane region" description="Helical" evidence="1">
    <location>
        <begin position="365"/>
        <end position="388"/>
    </location>
</feature>
<feature type="transmembrane region" description="Helical" evidence="1">
    <location>
        <begin position="286"/>
        <end position="307"/>
    </location>
</feature>
<keyword evidence="1" id="KW-0472">Membrane</keyword>
<proteinExistence type="predicted"/>
<feature type="transmembrane region" description="Helical" evidence="1">
    <location>
        <begin position="452"/>
        <end position="472"/>
    </location>
</feature>
<dbReference type="AlphaFoldDB" id="A0AAV7JZJ3"/>
<dbReference type="Proteomes" id="UP001165289">
    <property type="component" value="Unassembled WGS sequence"/>
</dbReference>
<evidence type="ECO:0000313" key="2">
    <source>
        <dbReference type="EMBL" id="KAI6654255.1"/>
    </source>
</evidence>
<name>A0AAV7JZJ3_9METZ</name>
<feature type="transmembrane region" description="Helical" evidence="1">
    <location>
        <begin position="261"/>
        <end position="280"/>
    </location>
</feature>
<organism evidence="2 3">
    <name type="scientific">Oopsacas minuta</name>
    <dbReference type="NCBI Taxonomy" id="111878"/>
    <lineage>
        <taxon>Eukaryota</taxon>
        <taxon>Metazoa</taxon>
        <taxon>Porifera</taxon>
        <taxon>Hexactinellida</taxon>
        <taxon>Hexasterophora</taxon>
        <taxon>Lyssacinosida</taxon>
        <taxon>Leucopsacidae</taxon>
        <taxon>Oopsacas</taxon>
    </lineage>
</organism>
<gene>
    <name evidence="2" type="ORF">LOD99_654</name>
</gene>
<comment type="caution">
    <text evidence="2">The sequence shown here is derived from an EMBL/GenBank/DDBJ whole genome shotgun (WGS) entry which is preliminary data.</text>
</comment>
<protein>
    <submittedName>
        <fullName evidence="2">SMP3-like protein</fullName>
    </submittedName>
</protein>
<keyword evidence="1" id="KW-1133">Transmembrane helix</keyword>
<feature type="transmembrane region" description="Helical" evidence="1">
    <location>
        <begin position="319"/>
        <end position="345"/>
    </location>
</feature>
<feature type="transmembrane region" description="Helical" evidence="1">
    <location>
        <begin position="527"/>
        <end position="546"/>
    </location>
</feature>
<feature type="transmembrane region" description="Helical" evidence="1">
    <location>
        <begin position="236"/>
        <end position="254"/>
    </location>
</feature>
<evidence type="ECO:0000256" key="1">
    <source>
        <dbReference type="SAM" id="Phobius"/>
    </source>
</evidence>
<accession>A0AAV7JZJ3</accession>